<evidence type="ECO:0000313" key="2">
    <source>
        <dbReference type="EMBL" id="MVT07705.1"/>
    </source>
</evidence>
<feature type="transmembrane region" description="Helical" evidence="1">
    <location>
        <begin position="53"/>
        <end position="74"/>
    </location>
</feature>
<protein>
    <submittedName>
        <fullName evidence="2">DUF4134 domain-containing protein</fullName>
    </submittedName>
</protein>
<feature type="transmembrane region" description="Helical" evidence="1">
    <location>
        <begin position="94"/>
        <end position="112"/>
    </location>
</feature>
<sequence>MYSEDQAKCAWTVARLSKITLLTTVALLTLIYNCQAQDGEEGIRQATQKITGYFEVGIYLMYAIGAVAGIVGAVKTFNKWNSGDPDTTKTASAWFGSCIFLVVVATVLRAMFGL</sequence>
<organism evidence="2 3">
    <name type="scientific">Chitinophaga tropicalis</name>
    <dbReference type="NCBI Taxonomy" id="2683588"/>
    <lineage>
        <taxon>Bacteria</taxon>
        <taxon>Pseudomonadati</taxon>
        <taxon>Bacteroidota</taxon>
        <taxon>Chitinophagia</taxon>
        <taxon>Chitinophagales</taxon>
        <taxon>Chitinophagaceae</taxon>
        <taxon>Chitinophaga</taxon>
    </lineage>
</organism>
<feature type="transmembrane region" description="Helical" evidence="1">
    <location>
        <begin position="12"/>
        <end position="32"/>
    </location>
</feature>
<gene>
    <name evidence="2" type="ORF">GO493_05490</name>
</gene>
<reference evidence="2 3" key="1">
    <citation type="submission" date="2019-12" db="EMBL/GenBank/DDBJ databases">
        <title>Chitinophaga sp. strain ysch24 (GDMCC 1.1355), whole genome shotgun sequence.</title>
        <authorList>
            <person name="Zhang X."/>
        </authorList>
    </citation>
    <scope>NUCLEOTIDE SEQUENCE [LARGE SCALE GENOMIC DNA]</scope>
    <source>
        <strain evidence="3">ysch24</strain>
    </source>
</reference>
<dbReference type="InterPro" id="IPR025408">
    <property type="entry name" value="DUF4134"/>
</dbReference>
<dbReference type="Proteomes" id="UP000461730">
    <property type="component" value="Unassembled WGS sequence"/>
</dbReference>
<evidence type="ECO:0000313" key="3">
    <source>
        <dbReference type="Proteomes" id="UP000461730"/>
    </source>
</evidence>
<keyword evidence="1" id="KW-0472">Membrane</keyword>
<comment type="caution">
    <text evidence="2">The sequence shown here is derived from an EMBL/GenBank/DDBJ whole genome shotgun (WGS) entry which is preliminary data.</text>
</comment>
<dbReference type="Pfam" id="PF13572">
    <property type="entry name" value="DUF4134"/>
    <property type="match status" value="1"/>
</dbReference>
<evidence type="ECO:0000256" key="1">
    <source>
        <dbReference type="SAM" id="Phobius"/>
    </source>
</evidence>
<proteinExistence type="predicted"/>
<dbReference type="AlphaFoldDB" id="A0A7K1U129"/>
<keyword evidence="1" id="KW-1133">Transmembrane helix</keyword>
<keyword evidence="1" id="KW-0812">Transmembrane</keyword>
<keyword evidence="3" id="KW-1185">Reference proteome</keyword>
<name>A0A7K1U129_9BACT</name>
<dbReference type="EMBL" id="WRXN01000001">
    <property type="protein sequence ID" value="MVT07705.1"/>
    <property type="molecule type" value="Genomic_DNA"/>
</dbReference>
<accession>A0A7K1U129</accession>